<reference evidence="2 3" key="1">
    <citation type="submission" date="2016-11" db="EMBL/GenBank/DDBJ databases">
        <title>The macronuclear genome of Stentor coeruleus: a giant cell with tiny introns.</title>
        <authorList>
            <person name="Slabodnick M."/>
            <person name="Ruby J.G."/>
            <person name="Reiff S.B."/>
            <person name="Swart E.C."/>
            <person name="Gosai S."/>
            <person name="Prabakaran S."/>
            <person name="Witkowska E."/>
            <person name="Larue G.E."/>
            <person name="Fisher S."/>
            <person name="Freeman R.M."/>
            <person name="Gunawardena J."/>
            <person name="Chu W."/>
            <person name="Stover N.A."/>
            <person name="Gregory B.D."/>
            <person name="Nowacki M."/>
            <person name="Derisi J."/>
            <person name="Roy S.W."/>
            <person name="Marshall W.F."/>
            <person name="Sood P."/>
        </authorList>
    </citation>
    <scope>NUCLEOTIDE SEQUENCE [LARGE SCALE GENOMIC DNA]</scope>
    <source>
        <strain evidence="2">WM001</strain>
    </source>
</reference>
<keyword evidence="1" id="KW-1133">Transmembrane helix</keyword>
<feature type="transmembrane region" description="Helical" evidence="1">
    <location>
        <begin position="90"/>
        <end position="109"/>
    </location>
</feature>
<evidence type="ECO:0000256" key="1">
    <source>
        <dbReference type="SAM" id="Phobius"/>
    </source>
</evidence>
<proteinExistence type="predicted"/>
<keyword evidence="3" id="KW-1185">Reference proteome</keyword>
<dbReference type="EMBL" id="MPUH01000407">
    <property type="protein sequence ID" value="OMJ80808.1"/>
    <property type="molecule type" value="Genomic_DNA"/>
</dbReference>
<protein>
    <submittedName>
        <fullName evidence="2">Uncharacterized protein</fullName>
    </submittedName>
</protein>
<keyword evidence="1" id="KW-0812">Transmembrane</keyword>
<comment type="caution">
    <text evidence="2">The sequence shown here is derived from an EMBL/GenBank/DDBJ whole genome shotgun (WGS) entry which is preliminary data.</text>
</comment>
<accession>A0A1R2BVI4</accession>
<dbReference type="Proteomes" id="UP000187209">
    <property type="component" value="Unassembled WGS sequence"/>
</dbReference>
<feature type="transmembrane region" description="Helical" evidence="1">
    <location>
        <begin position="7"/>
        <end position="24"/>
    </location>
</feature>
<keyword evidence="1" id="KW-0472">Membrane</keyword>
<organism evidence="2 3">
    <name type="scientific">Stentor coeruleus</name>
    <dbReference type="NCBI Taxonomy" id="5963"/>
    <lineage>
        <taxon>Eukaryota</taxon>
        <taxon>Sar</taxon>
        <taxon>Alveolata</taxon>
        <taxon>Ciliophora</taxon>
        <taxon>Postciliodesmatophora</taxon>
        <taxon>Heterotrichea</taxon>
        <taxon>Heterotrichida</taxon>
        <taxon>Stentoridae</taxon>
        <taxon>Stentor</taxon>
    </lineage>
</organism>
<sequence>MSFRENFGRFLLVTICVLSAISMLKDPKANEKLLKDGYSRSFAHAKDYNLTLPLTPQQLSLCSEEIIYLTSGLLLLGSFFIVFKVRIGSCILISLLSSFCVFIHNPSLYSKDKEIFSQAYQSLLNMGLIAGLLLTCQANTQEKLKVE</sequence>
<dbReference type="AlphaFoldDB" id="A0A1R2BVI4"/>
<feature type="transmembrane region" description="Helical" evidence="1">
    <location>
        <begin position="66"/>
        <end position="83"/>
    </location>
</feature>
<evidence type="ECO:0000313" key="2">
    <source>
        <dbReference type="EMBL" id="OMJ80808.1"/>
    </source>
</evidence>
<name>A0A1R2BVI4_9CILI</name>
<feature type="transmembrane region" description="Helical" evidence="1">
    <location>
        <begin position="115"/>
        <end position="135"/>
    </location>
</feature>
<gene>
    <name evidence="2" type="ORF">SteCoe_18863</name>
</gene>
<evidence type="ECO:0000313" key="3">
    <source>
        <dbReference type="Proteomes" id="UP000187209"/>
    </source>
</evidence>